<protein>
    <submittedName>
        <fullName evidence="9">Glutamyl-Q tRNA(Asp) synthetase</fullName>
    </submittedName>
</protein>
<evidence type="ECO:0000313" key="10">
    <source>
        <dbReference type="Proteomes" id="UP000199495"/>
    </source>
</evidence>
<evidence type="ECO:0000256" key="4">
    <source>
        <dbReference type="ARBA" id="ARBA00022833"/>
    </source>
</evidence>
<dbReference type="InterPro" id="IPR014729">
    <property type="entry name" value="Rossmann-like_a/b/a_fold"/>
</dbReference>
<keyword evidence="4" id="KW-0862">Zinc</keyword>
<evidence type="ECO:0000256" key="6">
    <source>
        <dbReference type="ARBA" id="ARBA00023146"/>
    </source>
</evidence>
<dbReference type="InterPro" id="IPR020058">
    <property type="entry name" value="Glu/Gln-tRNA-synth_Ib_cat-dom"/>
</dbReference>
<keyword evidence="10" id="KW-1185">Reference proteome</keyword>
<evidence type="ECO:0000259" key="8">
    <source>
        <dbReference type="Pfam" id="PF00749"/>
    </source>
</evidence>
<keyword evidence="6 7" id="KW-0030">Aminoacyl-tRNA synthetase</keyword>
<accession>A0A1G7RSW6</accession>
<dbReference type="PANTHER" id="PTHR43311:SF1">
    <property type="entry name" value="GLUTAMYL-Q TRNA(ASP) SYNTHETASE"/>
    <property type="match status" value="1"/>
</dbReference>
<evidence type="ECO:0000256" key="2">
    <source>
        <dbReference type="ARBA" id="ARBA00022723"/>
    </source>
</evidence>
<dbReference type="GO" id="GO:0006424">
    <property type="term" value="P:glutamyl-tRNA aminoacylation"/>
    <property type="evidence" value="ECO:0007669"/>
    <property type="project" value="TreeGrafter"/>
</dbReference>
<sequence length="265" mass="29327">MGHAYSALLTDRWAKDMGGIVLLRIEDIDTKRCRPEFVAGVFEDLQWLGLRYPEPVRVQSQHFDDYRKAAETLKSKDLLYPCFCSRSEIRAASDGGTDPEGAPLYPGTCKHRYAAKRTEKLVAGVPVQWRIDMGKAIETAGEIFMTEAMPTPQAAPMRRIADPVRWGDVVLVRKDTPTSYHISVVVDDALQGVTHVTRGMDLYAATDIHVLLQKLLGLATPIYTHHALVTDEAKEKLSKSKGSESLADLRATGWSATDVKAALGF</sequence>
<reference evidence="9 10" key="1">
    <citation type="submission" date="2016-10" db="EMBL/GenBank/DDBJ databases">
        <authorList>
            <person name="de Groot N.N."/>
        </authorList>
    </citation>
    <scope>NUCLEOTIDE SEQUENCE [LARGE SCALE GENOMIC DNA]</scope>
    <source>
        <strain evidence="9 10">CGMCC 1.10267</strain>
    </source>
</reference>
<keyword evidence="1 7" id="KW-0436">Ligase</keyword>
<dbReference type="NCBIfam" id="NF004315">
    <property type="entry name" value="PRK05710.1-4"/>
    <property type="match status" value="1"/>
</dbReference>
<dbReference type="PRINTS" id="PR00987">
    <property type="entry name" value="TRNASYNTHGLU"/>
</dbReference>
<organism evidence="9 10">
    <name type="scientific">Pelagibacterium luteolum</name>
    <dbReference type="NCBI Taxonomy" id="440168"/>
    <lineage>
        <taxon>Bacteria</taxon>
        <taxon>Pseudomonadati</taxon>
        <taxon>Pseudomonadota</taxon>
        <taxon>Alphaproteobacteria</taxon>
        <taxon>Hyphomicrobiales</taxon>
        <taxon>Devosiaceae</taxon>
        <taxon>Pelagibacterium</taxon>
    </lineage>
</organism>
<gene>
    <name evidence="9" type="ORF">SAMN04487974_101104</name>
</gene>
<dbReference type="Proteomes" id="UP000199495">
    <property type="component" value="Unassembled WGS sequence"/>
</dbReference>
<comment type="similarity">
    <text evidence="7">Belongs to the class-I aminoacyl-tRNA synthetase family.</text>
</comment>
<evidence type="ECO:0000256" key="1">
    <source>
        <dbReference type="ARBA" id="ARBA00022598"/>
    </source>
</evidence>
<dbReference type="AlphaFoldDB" id="A0A1G7RSW6"/>
<dbReference type="SUPFAM" id="SSF52374">
    <property type="entry name" value="Nucleotidylyl transferase"/>
    <property type="match status" value="1"/>
</dbReference>
<evidence type="ECO:0000256" key="3">
    <source>
        <dbReference type="ARBA" id="ARBA00022741"/>
    </source>
</evidence>
<evidence type="ECO:0000256" key="7">
    <source>
        <dbReference type="RuleBase" id="RU363037"/>
    </source>
</evidence>
<proteinExistence type="inferred from homology"/>
<dbReference type="InterPro" id="IPR049940">
    <property type="entry name" value="GluQ/Sye"/>
</dbReference>
<feature type="domain" description="Glutamyl/glutaminyl-tRNA synthetase class Ib catalytic" evidence="8">
    <location>
        <begin position="2"/>
        <end position="250"/>
    </location>
</feature>
<dbReference type="InterPro" id="IPR000924">
    <property type="entry name" value="Glu/Gln-tRNA-synth"/>
</dbReference>
<dbReference type="STRING" id="440168.SAMN04487974_101104"/>
<keyword evidence="5 7" id="KW-0067">ATP-binding</keyword>
<name>A0A1G7RSW6_9HYPH</name>
<keyword evidence="7" id="KW-0648">Protein biosynthesis</keyword>
<dbReference type="GO" id="GO:0004818">
    <property type="term" value="F:glutamate-tRNA ligase activity"/>
    <property type="evidence" value="ECO:0007669"/>
    <property type="project" value="TreeGrafter"/>
</dbReference>
<dbReference type="GO" id="GO:0005524">
    <property type="term" value="F:ATP binding"/>
    <property type="evidence" value="ECO:0007669"/>
    <property type="project" value="UniProtKB-KW"/>
</dbReference>
<evidence type="ECO:0000256" key="5">
    <source>
        <dbReference type="ARBA" id="ARBA00022840"/>
    </source>
</evidence>
<dbReference type="GO" id="GO:0005829">
    <property type="term" value="C:cytosol"/>
    <property type="evidence" value="ECO:0007669"/>
    <property type="project" value="TreeGrafter"/>
</dbReference>
<dbReference type="PANTHER" id="PTHR43311">
    <property type="entry name" value="GLUTAMATE--TRNA LIGASE"/>
    <property type="match status" value="1"/>
</dbReference>
<keyword evidence="3 7" id="KW-0547">Nucleotide-binding</keyword>
<dbReference type="Pfam" id="PF00749">
    <property type="entry name" value="tRNA-synt_1c"/>
    <property type="match status" value="1"/>
</dbReference>
<dbReference type="EMBL" id="FNCS01000001">
    <property type="protein sequence ID" value="SDG13881.1"/>
    <property type="molecule type" value="Genomic_DNA"/>
</dbReference>
<keyword evidence="2" id="KW-0479">Metal-binding</keyword>
<dbReference type="Gene3D" id="3.40.50.620">
    <property type="entry name" value="HUPs"/>
    <property type="match status" value="1"/>
</dbReference>
<evidence type="ECO:0000313" key="9">
    <source>
        <dbReference type="EMBL" id="SDG13881.1"/>
    </source>
</evidence>